<comment type="caution">
    <text evidence="1">The sequence shown here is derived from an EMBL/GenBank/DDBJ whole genome shotgun (WGS) entry which is preliminary data.</text>
</comment>
<protein>
    <submittedName>
        <fullName evidence="1">DUF2242 domain-containing protein</fullName>
    </submittedName>
</protein>
<name>A0ABT5MXX7_9BURK</name>
<dbReference type="Pfam" id="PF10001">
    <property type="entry name" value="DUF2242"/>
    <property type="match status" value="1"/>
</dbReference>
<gene>
    <name evidence="1" type="ORF">PSQ40_06140</name>
</gene>
<proteinExistence type="predicted"/>
<dbReference type="EMBL" id="JAQSIP010000002">
    <property type="protein sequence ID" value="MDD0838146.1"/>
    <property type="molecule type" value="Genomic_DNA"/>
</dbReference>
<evidence type="ECO:0000313" key="1">
    <source>
        <dbReference type="EMBL" id="MDD0838146.1"/>
    </source>
</evidence>
<dbReference type="Proteomes" id="UP001528673">
    <property type="component" value="Unassembled WGS sequence"/>
</dbReference>
<evidence type="ECO:0000313" key="2">
    <source>
        <dbReference type="Proteomes" id="UP001528673"/>
    </source>
</evidence>
<reference evidence="1 2" key="1">
    <citation type="submission" date="2023-02" db="EMBL/GenBank/DDBJ databases">
        <title>Bacterial whole genomic sequence of Curvibacter sp. HBC61.</title>
        <authorList>
            <person name="Le V."/>
            <person name="Ko S.-R."/>
            <person name="Ahn C.-Y."/>
            <person name="Oh H.-M."/>
        </authorList>
    </citation>
    <scope>NUCLEOTIDE SEQUENCE [LARGE SCALE GENOMIC DNA]</scope>
    <source>
        <strain evidence="1 2">HBC61</strain>
    </source>
</reference>
<dbReference type="InterPro" id="IPR018718">
    <property type="entry name" value="DUF2242"/>
</dbReference>
<sequence>MLAVSLALSGCGLWPRSPSAHGPSAYQNEQFQANENFSRLFDGPSDTACEAARRALLSQGYVITGNRPSGINGQKSFQPDGDTHLEINFTIVCVPDGRDSRISTTYVTAQQDRYTVKKSSNSTSVGVSAIGSISLPLSSSQDSMVKVASETILSASFYDRFFALVAQQLKDLRDNDLNSSAGATPGATSASR</sequence>
<dbReference type="RefSeq" id="WP_273949711.1">
    <property type="nucleotide sequence ID" value="NZ_JAQSIP010000002.1"/>
</dbReference>
<organism evidence="1 2">
    <name type="scientific">Curvibacter cyanobacteriorum</name>
    <dbReference type="NCBI Taxonomy" id="3026422"/>
    <lineage>
        <taxon>Bacteria</taxon>
        <taxon>Pseudomonadati</taxon>
        <taxon>Pseudomonadota</taxon>
        <taxon>Betaproteobacteria</taxon>
        <taxon>Burkholderiales</taxon>
        <taxon>Comamonadaceae</taxon>
        <taxon>Curvibacter</taxon>
    </lineage>
</organism>
<keyword evidence="2" id="KW-1185">Reference proteome</keyword>
<accession>A0ABT5MXX7</accession>